<proteinExistence type="predicted"/>
<name>A0A2X4WPG1_LEDLE</name>
<dbReference type="GO" id="GO:0016757">
    <property type="term" value="F:glycosyltransferase activity"/>
    <property type="evidence" value="ECO:0007669"/>
    <property type="project" value="UniProtKB-KW"/>
</dbReference>
<keyword evidence="3" id="KW-1185">Reference proteome</keyword>
<sequence>MTTISLCMIVKNEENVIGRCLDSVRDIVDEIIIVDTGSTDRTKEIISTYTDSIFNFAWIDDFAAARNFSFDQATKEYILWLDADDIIHEEDREKLIQLKKDLKPEIDAVSMEYQLAFDEEGIVTSSLRRYRLVKRERSFHWVGLVHEFLAVGGNLSHSEVRVKHMPQSDEEPSFRNLHIYEKMLSSGAILSPRDLFYYANELMDHGFYEKAIKHYLQFLDTKNGWVEDNIRACNKLADCYQQLGLEDLKFDWTIRSLSYGPPQPETCCRIGFLFLQKEDYLSAAHWFEQAISDQDENKTLFFQNQAHSTWLPHLQLAVCYDRLRQYKLANQHNELAANYYPTQPSIVANQEYFKKVLQA</sequence>
<dbReference type="InterPro" id="IPR001173">
    <property type="entry name" value="Glyco_trans_2-like"/>
</dbReference>
<evidence type="ECO:0000313" key="2">
    <source>
        <dbReference type="EMBL" id="SQI61588.1"/>
    </source>
</evidence>
<dbReference type="STRING" id="1348624.GCA_001591545_02491"/>
<protein>
    <submittedName>
        <fullName evidence="2">Glycosyl transferase, group 2 family protein</fullName>
        <ecNumber evidence="2">2.4.1.-</ecNumber>
    </submittedName>
</protein>
<dbReference type="Gene3D" id="1.25.40.10">
    <property type="entry name" value="Tetratricopeptide repeat domain"/>
    <property type="match status" value="1"/>
</dbReference>
<dbReference type="RefSeq" id="WP_066142180.1">
    <property type="nucleotide sequence ID" value="NZ_CBCSGM010000003.1"/>
</dbReference>
<evidence type="ECO:0000313" key="3">
    <source>
        <dbReference type="Proteomes" id="UP000249134"/>
    </source>
</evidence>
<reference evidence="2 3" key="1">
    <citation type="submission" date="2018-06" db="EMBL/GenBank/DDBJ databases">
        <authorList>
            <consortium name="Pathogen Informatics"/>
            <person name="Doyle S."/>
        </authorList>
    </citation>
    <scope>NUCLEOTIDE SEQUENCE [LARGE SCALE GENOMIC DNA]</scope>
    <source>
        <strain evidence="2 3">NCTC4824</strain>
    </source>
</reference>
<dbReference type="PANTHER" id="PTHR43630:SF2">
    <property type="entry name" value="GLYCOSYLTRANSFERASE"/>
    <property type="match status" value="1"/>
</dbReference>
<dbReference type="KEGG" id="blen:NCTC4824_03284"/>
<dbReference type="EC" id="2.4.1.-" evidence="2"/>
<dbReference type="SUPFAM" id="SSF48452">
    <property type="entry name" value="TPR-like"/>
    <property type="match status" value="1"/>
</dbReference>
<keyword evidence="2" id="KW-0808">Transferase</keyword>
<accession>A0A2X4WPG1</accession>
<dbReference type="SUPFAM" id="SSF53448">
    <property type="entry name" value="Nucleotide-diphospho-sugar transferases"/>
    <property type="match status" value="1"/>
</dbReference>
<feature type="domain" description="Glycosyltransferase 2-like" evidence="1">
    <location>
        <begin position="5"/>
        <end position="106"/>
    </location>
</feature>
<dbReference type="EMBL" id="LS483476">
    <property type="protein sequence ID" value="SQI61588.1"/>
    <property type="molecule type" value="Genomic_DNA"/>
</dbReference>
<dbReference type="InterPro" id="IPR029044">
    <property type="entry name" value="Nucleotide-diphossugar_trans"/>
</dbReference>
<keyword evidence="2" id="KW-0328">Glycosyltransferase</keyword>
<dbReference type="Pfam" id="PF00535">
    <property type="entry name" value="Glycos_transf_2"/>
    <property type="match status" value="1"/>
</dbReference>
<gene>
    <name evidence="2" type="primary">sunS_2</name>
    <name evidence="2" type="ORF">NCTC4824_03284</name>
</gene>
<dbReference type="Gene3D" id="3.90.550.10">
    <property type="entry name" value="Spore Coat Polysaccharide Biosynthesis Protein SpsA, Chain A"/>
    <property type="match status" value="1"/>
</dbReference>
<dbReference type="InterPro" id="IPR011990">
    <property type="entry name" value="TPR-like_helical_dom_sf"/>
</dbReference>
<organism evidence="2 3">
    <name type="scientific">Lederbergia lenta</name>
    <name type="common">Bacillus lentus</name>
    <dbReference type="NCBI Taxonomy" id="1467"/>
    <lineage>
        <taxon>Bacteria</taxon>
        <taxon>Bacillati</taxon>
        <taxon>Bacillota</taxon>
        <taxon>Bacilli</taxon>
        <taxon>Bacillales</taxon>
        <taxon>Bacillaceae</taxon>
        <taxon>Lederbergia</taxon>
    </lineage>
</organism>
<evidence type="ECO:0000259" key="1">
    <source>
        <dbReference type="Pfam" id="PF00535"/>
    </source>
</evidence>
<dbReference type="PANTHER" id="PTHR43630">
    <property type="entry name" value="POLY-BETA-1,6-N-ACETYL-D-GLUCOSAMINE SYNTHASE"/>
    <property type="match status" value="1"/>
</dbReference>
<dbReference type="CDD" id="cd02511">
    <property type="entry name" value="Beta4Glucosyltransferase"/>
    <property type="match status" value="1"/>
</dbReference>
<dbReference type="AlphaFoldDB" id="A0A2X4WPG1"/>
<dbReference type="Proteomes" id="UP000249134">
    <property type="component" value="Chromosome 1"/>
</dbReference>